<sequence>MRREPPAVFIKPPQWLLAVRHGVETKVYRTGDIAKYDTDGSIIYLHRKDSQVKLRGQRFELSEVEHHVQRNFPGPTNVVAEVVERQRQRTLFAFILSNEDNAREATAGDSDSRLFHGATEAFTVAVTAVEAQIRQSLPNFMIPATFIPLVRMPYTTSGKTDRHRLWDEAAALSSHQLLTYRRRNAAGQSRTPSTQAERALQAIWADVLGLPASNTKADDTFFNLRGDSIIAIKVASFARATGLHITVADIFDHPPLCDLAEFGLQNSLKGAREVTPFSLSLIQYPEQYLHQLKLLGLTPGSSEIIDLLPGTHIQNFFNQRQTLHYYTFQLAGDVDEQRLQAATAAEGLLQVILRELPIPFQHISGIKDLAGYSQALWEAEATGNNVVAGIPTKFILLSDIQAKKHILNIRLTHAQWDSVSIPSLLNDIALHYNGGHLVQTSDFPAYLFFRNQQPREKALDFWRQCLQGSTMPRFISSPAPINGHAASSVSRKAMIVDNRFLSPTPQPPVGITLATLIKASWAHVLSQAIGETDIVFGQTVNGRNLPLSDIYNILGPCLNVVPVRLRIEPCMTVRDLLHLIQSQHIESTRYEFLDLPELRNIVPHGRQQRSSHPSCLCRSVCLAK</sequence>
<dbReference type="SMART" id="SM00823">
    <property type="entry name" value="PKS_PP"/>
    <property type="match status" value="1"/>
</dbReference>
<dbReference type="GO" id="GO:0031177">
    <property type="term" value="F:phosphopantetheine binding"/>
    <property type="evidence" value="ECO:0007669"/>
    <property type="project" value="InterPro"/>
</dbReference>
<dbReference type="InterPro" id="IPR020806">
    <property type="entry name" value="PKS_PP-bd"/>
</dbReference>
<dbReference type="Gene3D" id="3.30.559.30">
    <property type="entry name" value="Nonribosomal peptide synthetase, condensation domain"/>
    <property type="match status" value="1"/>
</dbReference>
<organism evidence="7 8">
    <name type="scientific">Aspergillus fumigatiaffinis</name>
    <dbReference type="NCBI Taxonomy" id="340414"/>
    <lineage>
        <taxon>Eukaryota</taxon>
        <taxon>Fungi</taxon>
        <taxon>Dikarya</taxon>
        <taxon>Ascomycota</taxon>
        <taxon>Pezizomycotina</taxon>
        <taxon>Eurotiomycetes</taxon>
        <taxon>Eurotiomycetidae</taxon>
        <taxon>Eurotiales</taxon>
        <taxon>Aspergillaceae</taxon>
        <taxon>Aspergillus</taxon>
        <taxon>Aspergillus subgen. Fumigati</taxon>
    </lineage>
</organism>
<evidence type="ECO:0000256" key="4">
    <source>
        <dbReference type="ARBA" id="ARBA00022737"/>
    </source>
</evidence>
<comment type="similarity">
    <text evidence="5">Belongs to the NRP synthetase family.</text>
</comment>
<dbReference type="PROSITE" id="PS50075">
    <property type="entry name" value="CARRIER"/>
    <property type="match status" value="1"/>
</dbReference>
<evidence type="ECO:0000259" key="6">
    <source>
        <dbReference type="PROSITE" id="PS50075"/>
    </source>
</evidence>
<keyword evidence="2" id="KW-0597">Phosphoprotein</keyword>
<dbReference type="SUPFAM" id="SSF56801">
    <property type="entry name" value="Acetyl-CoA synthetase-like"/>
    <property type="match status" value="1"/>
</dbReference>
<dbReference type="InterPro" id="IPR045851">
    <property type="entry name" value="AMP-bd_C_sf"/>
</dbReference>
<dbReference type="AlphaFoldDB" id="A0A8H4MF82"/>
<dbReference type="PANTHER" id="PTHR45527:SF3">
    <property type="entry name" value="SIDEROPHORE SYNTHETASE (EUROFUNG)"/>
    <property type="match status" value="1"/>
</dbReference>
<dbReference type="GO" id="GO:0044550">
    <property type="term" value="P:secondary metabolite biosynthetic process"/>
    <property type="evidence" value="ECO:0007669"/>
    <property type="project" value="TreeGrafter"/>
</dbReference>
<dbReference type="FunFam" id="3.30.300.30:FF:000015">
    <property type="entry name" value="Nonribosomal peptide synthase SidD"/>
    <property type="match status" value="1"/>
</dbReference>
<proteinExistence type="inferred from homology"/>
<accession>A0A8H4MF82</accession>
<dbReference type="SUPFAM" id="SSF52777">
    <property type="entry name" value="CoA-dependent acyltransferases"/>
    <property type="match status" value="2"/>
</dbReference>
<dbReference type="EMBL" id="JAAAPX010000015">
    <property type="protein sequence ID" value="KAF4242820.1"/>
    <property type="molecule type" value="Genomic_DNA"/>
</dbReference>
<dbReference type="Proteomes" id="UP000653565">
    <property type="component" value="Unassembled WGS sequence"/>
</dbReference>
<evidence type="ECO:0000256" key="5">
    <source>
        <dbReference type="ARBA" id="ARBA00029454"/>
    </source>
</evidence>
<feature type="domain" description="Carrier" evidence="6">
    <location>
        <begin position="191"/>
        <end position="267"/>
    </location>
</feature>
<dbReference type="GO" id="GO:0043041">
    <property type="term" value="P:amino acid activation for nonribosomal peptide biosynthetic process"/>
    <property type="evidence" value="ECO:0007669"/>
    <property type="project" value="TreeGrafter"/>
</dbReference>
<gene>
    <name evidence="7" type="ORF">CNMCM6805_002444</name>
</gene>
<dbReference type="PANTHER" id="PTHR45527">
    <property type="entry name" value="NONRIBOSOMAL PEPTIDE SYNTHETASE"/>
    <property type="match status" value="1"/>
</dbReference>
<keyword evidence="3" id="KW-0436">Ligase</keyword>
<dbReference type="Pfam" id="PF00550">
    <property type="entry name" value="PP-binding"/>
    <property type="match status" value="1"/>
</dbReference>
<name>A0A8H4MF82_9EURO</name>
<dbReference type="GO" id="GO:0005737">
    <property type="term" value="C:cytoplasm"/>
    <property type="evidence" value="ECO:0007669"/>
    <property type="project" value="TreeGrafter"/>
</dbReference>
<dbReference type="Pfam" id="PF00668">
    <property type="entry name" value="Condensation"/>
    <property type="match status" value="1"/>
</dbReference>
<protein>
    <recommendedName>
        <fullName evidence="6">Carrier domain-containing protein</fullName>
    </recommendedName>
</protein>
<dbReference type="InterPro" id="IPR023213">
    <property type="entry name" value="CAT-like_dom_sf"/>
</dbReference>
<keyword evidence="1" id="KW-0596">Phosphopantetheine</keyword>
<evidence type="ECO:0000256" key="2">
    <source>
        <dbReference type="ARBA" id="ARBA00022553"/>
    </source>
</evidence>
<keyword evidence="8" id="KW-1185">Reference proteome</keyword>
<evidence type="ECO:0000313" key="8">
    <source>
        <dbReference type="Proteomes" id="UP000653565"/>
    </source>
</evidence>
<dbReference type="Gene3D" id="1.10.1200.10">
    <property type="entry name" value="ACP-like"/>
    <property type="match status" value="1"/>
</dbReference>
<dbReference type="InterPro" id="IPR001242">
    <property type="entry name" value="Condensation_dom"/>
</dbReference>
<keyword evidence="4" id="KW-0677">Repeat</keyword>
<dbReference type="InterPro" id="IPR009081">
    <property type="entry name" value="PP-bd_ACP"/>
</dbReference>
<dbReference type="OrthoDB" id="416786at2759"/>
<dbReference type="SUPFAM" id="SSF47336">
    <property type="entry name" value="ACP-like"/>
    <property type="match status" value="1"/>
</dbReference>
<dbReference type="GO" id="GO:0016874">
    <property type="term" value="F:ligase activity"/>
    <property type="evidence" value="ECO:0007669"/>
    <property type="project" value="UniProtKB-KW"/>
</dbReference>
<dbReference type="Gene3D" id="2.30.38.10">
    <property type="entry name" value="Luciferase, Domain 3"/>
    <property type="match status" value="1"/>
</dbReference>
<reference evidence="7" key="2">
    <citation type="submission" date="2020-04" db="EMBL/GenBank/DDBJ databases">
        <authorList>
            <person name="Santos R.A.C."/>
            <person name="Steenwyk J.L."/>
            <person name="Rivero-Menendez O."/>
            <person name="Mead M.E."/>
            <person name="Silva L.P."/>
            <person name="Bastos R.W."/>
            <person name="Alastruey-Izquierdo A."/>
            <person name="Goldman G.H."/>
            <person name="Rokas A."/>
        </authorList>
    </citation>
    <scope>NUCLEOTIDE SEQUENCE</scope>
    <source>
        <strain evidence="7">CNM-CM6805</strain>
    </source>
</reference>
<dbReference type="Gene3D" id="3.30.559.10">
    <property type="entry name" value="Chloramphenicol acetyltransferase-like domain"/>
    <property type="match status" value="1"/>
</dbReference>
<evidence type="ECO:0000256" key="1">
    <source>
        <dbReference type="ARBA" id="ARBA00022450"/>
    </source>
</evidence>
<evidence type="ECO:0000256" key="3">
    <source>
        <dbReference type="ARBA" id="ARBA00022598"/>
    </source>
</evidence>
<dbReference type="InterPro" id="IPR036736">
    <property type="entry name" value="ACP-like_sf"/>
</dbReference>
<reference evidence="7" key="1">
    <citation type="journal article" date="2020" name="bioRxiv">
        <title>Genomic and phenotypic heterogeneity of clinical isolates of the human pathogens Aspergillus fumigatus, Aspergillus lentulus and Aspergillus fumigatiaffinis.</title>
        <authorList>
            <person name="dos Santos R.A.C."/>
            <person name="Steenwyk J.L."/>
            <person name="Rivero-Menendez O."/>
            <person name="Mead M.E."/>
            <person name="Silva L.P."/>
            <person name="Bastos R.W."/>
            <person name="Alastruey-Izquierdo A."/>
            <person name="Goldman G.H."/>
            <person name="Rokas A."/>
        </authorList>
    </citation>
    <scope>NUCLEOTIDE SEQUENCE</scope>
    <source>
        <strain evidence="7">CNM-CM6805</strain>
    </source>
</reference>
<comment type="caution">
    <text evidence="7">The sequence shown here is derived from an EMBL/GenBank/DDBJ whole genome shotgun (WGS) entry which is preliminary data.</text>
</comment>
<evidence type="ECO:0000313" key="7">
    <source>
        <dbReference type="EMBL" id="KAF4242820.1"/>
    </source>
</evidence>
<dbReference type="Gene3D" id="3.30.300.30">
    <property type="match status" value="1"/>
</dbReference>